<dbReference type="EMBL" id="CP147920">
    <property type="protein sequence ID" value="XAU13888.1"/>
    <property type="molecule type" value="Genomic_DNA"/>
</dbReference>
<reference evidence="2 3" key="1">
    <citation type="submission" date="2024-03" db="EMBL/GenBank/DDBJ databases">
        <title>Sulfurimonas sp. HSL3-1.</title>
        <authorList>
            <person name="Wang S."/>
        </authorList>
    </citation>
    <scope>NUCLEOTIDE SEQUENCE [LARGE SCALE GENOMIC DNA]</scope>
    <source>
        <strain evidence="2 3">HSL3-1</strain>
    </source>
</reference>
<dbReference type="Proteomes" id="UP001447842">
    <property type="component" value="Chromosome"/>
</dbReference>
<dbReference type="InterPro" id="IPR026353">
    <property type="entry name" value="Hypoxan-DNA_Glyclase"/>
</dbReference>
<dbReference type="GO" id="GO:0033958">
    <property type="term" value="F:DNA-deoxyinosine glycosylase activity"/>
    <property type="evidence" value="ECO:0007669"/>
    <property type="project" value="UniProtKB-EC"/>
</dbReference>
<dbReference type="Pfam" id="PF03167">
    <property type="entry name" value="UDG"/>
    <property type="match status" value="1"/>
</dbReference>
<sequence>MRLEHPFAPVADDRSRVLVLGSFPSIASFEADFYYAHPRNQFWPIMEQLFDVTLPDKAARRAFALEQGIALWDSYASLVRSENNSSDANLSELVPNDIPAFLASHPGVKHIFCTGKKAFEGCKKHYPDLPVPCTLLPSTSPAYAAMRFEAKLDAYRQVKGVLDGD</sequence>
<dbReference type="InterPro" id="IPR036895">
    <property type="entry name" value="Uracil-DNA_glycosylase-like_sf"/>
</dbReference>
<evidence type="ECO:0000259" key="1">
    <source>
        <dbReference type="SMART" id="SM00986"/>
    </source>
</evidence>
<dbReference type="EC" id="3.2.2.15" evidence="2"/>
<evidence type="ECO:0000313" key="2">
    <source>
        <dbReference type="EMBL" id="XAU13888.1"/>
    </source>
</evidence>
<dbReference type="RefSeq" id="WP_345971701.1">
    <property type="nucleotide sequence ID" value="NZ_CP147920.1"/>
</dbReference>
<keyword evidence="3" id="KW-1185">Reference proteome</keyword>
<gene>
    <name evidence="2" type="ORF">WCY31_06410</name>
</gene>
<dbReference type="Gene3D" id="3.40.470.10">
    <property type="entry name" value="Uracil-DNA glycosylase-like domain"/>
    <property type="match status" value="1"/>
</dbReference>
<keyword evidence="2" id="KW-0326">Glycosidase</keyword>
<evidence type="ECO:0000313" key="3">
    <source>
        <dbReference type="Proteomes" id="UP001447842"/>
    </source>
</evidence>
<name>A0ABZ3H720_9BACT</name>
<accession>A0ABZ3H720</accession>
<protein>
    <submittedName>
        <fullName evidence="2">DNA-deoxyinosine glycosylase</fullName>
        <ecNumber evidence="2">3.2.2.15</ecNumber>
    </submittedName>
</protein>
<keyword evidence="2" id="KW-0378">Hydrolase</keyword>
<dbReference type="NCBIfam" id="TIGR04274">
    <property type="entry name" value="hypoxanDNAglyco"/>
    <property type="match status" value="1"/>
</dbReference>
<feature type="domain" description="Uracil-DNA glycosylase-like" evidence="1">
    <location>
        <begin position="8"/>
        <end position="159"/>
    </location>
</feature>
<proteinExistence type="predicted"/>
<organism evidence="2 3">
    <name type="scientific">Sulfurimonas diazotrophicus</name>
    <dbReference type="NCBI Taxonomy" id="3131939"/>
    <lineage>
        <taxon>Bacteria</taxon>
        <taxon>Pseudomonadati</taxon>
        <taxon>Campylobacterota</taxon>
        <taxon>Epsilonproteobacteria</taxon>
        <taxon>Campylobacterales</taxon>
        <taxon>Sulfurimonadaceae</taxon>
        <taxon>Sulfurimonas</taxon>
    </lineage>
</organism>
<dbReference type="CDD" id="cd10032">
    <property type="entry name" value="UDG-F6_HDG"/>
    <property type="match status" value="1"/>
</dbReference>
<dbReference type="SMART" id="SM00986">
    <property type="entry name" value="UDG"/>
    <property type="match status" value="1"/>
</dbReference>
<dbReference type="SMART" id="SM00987">
    <property type="entry name" value="UreE_C"/>
    <property type="match status" value="1"/>
</dbReference>
<dbReference type="SUPFAM" id="SSF52141">
    <property type="entry name" value="Uracil-DNA glycosylase-like"/>
    <property type="match status" value="1"/>
</dbReference>
<dbReference type="InterPro" id="IPR005122">
    <property type="entry name" value="Uracil-DNA_glycosylase-like"/>
</dbReference>